<evidence type="ECO:0000256" key="1">
    <source>
        <dbReference type="ARBA" id="ARBA00022517"/>
    </source>
</evidence>
<keyword evidence="1" id="KW-0690">Ribosome biogenesis</keyword>
<dbReference type="OrthoDB" id="48998at2"/>
<dbReference type="CDD" id="cd16332">
    <property type="entry name" value="Prp-like"/>
    <property type="match status" value="1"/>
</dbReference>
<dbReference type="RefSeq" id="WP_089200979.1">
    <property type="nucleotide sequence ID" value="NZ_NHRJ02000011.1"/>
</dbReference>
<evidence type="ECO:0000256" key="3">
    <source>
        <dbReference type="ARBA" id="ARBA00022801"/>
    </source>
</evidence>
<protein>
    <recommendedName>
        <fullName evidence="6">Ribosomal processing cysteine protease Prp</fullName>
    </recommendedName>
</protein>
<dbReference type="InterPro" id="IPR036764">
    <property type="entry name" value="Peptidase_Prp_sf"/>
</dbReference>
<evidence type="ECO:0000313" key="8">
    <source>
        <dbReference type="Proteomes" id="UP000214746"/>
    </source>
</evidence>
<dbReference type="Gene3D" id="3.30.70.1490">
    <property type="entry name" value="Cysteine protease Prp"/>
    <property type="match status" value="1"/>
</dbReference>
<evidence type="ECO:0000256" key="6">
    <source>
        <dbReference type="ARBA" id="ARBA00044538"/>
    </source>
</evidence>
<dbReference type="InterPro" id="IPR007422">
    <property type="entry name" value="Peptidase_Prp"/>
</dbReference>
<evidence type="ECO:0000256" key="4">
    <source>
        <dbReference type="ARBA" id="ARBA00022807"/>
    </source>
</evidence>
<dbReference type="PANTHER" id="PTHR39178:SF1">
    <property type="entry name" value="RIBOSOMAL-PROCESSING CYSTEINE PROTEASE PRP"/>
    <property type="match status" value="1"/>
</dbReference>
<dbReference type="PANTHER" id="PTHR39178">
    <property type="entry name" value="HYPOTHETICAL RIBOSOME-ASSOCIATED PROTEIN"/>
    <property type="match status" value="1"/>
</dbReference>
<accession>A0A2W1N8L0</accession>
<dbReference type="Pfam" id="PF04327">
    <property type="entry name" value="Peptidase_Prp"/>
    <property type="match status" value="1"/>
</dbReference>
<keyword evidence="2 7" id="KW-0645">Protease</keyword>
<keyword evidence="3" id="KW-0378">Hydrolase</keyword>
<organism evidence="7 8">
    <name type="scientific">Paenibacillus xerothermodurans</name>
    <dbReference type="NCBI Taxonomy" id="1977292"/>
    <lineage>
        <taxon>Bacteria</taxon>
        <taxon>Bacillati</taxon>
        <taxon>Bacillota</taxon>
        <taxon>Bacilli</taxon>
        <taxon>Bacillales</taxon>
        <taxon>Paenibacillaceae</taxon>
        <taxon>Paenibacillus</taxon>
    </lineage>
</organism>
<keyword evidence="8" id="KW-1185">Reference proteome</keyword>
<proteinExistence type="inferred from homology"/>
<dbReference type="SUPFAM" id="SSF118010">
    <property type="entry name" value="TM1457-like"/>
    <property type="match status" value="1"/>
</dbReference>
<comment type="similarity">
    <text evidence="5">Belongs to the Prp family.</text>
</comment>
<sequence length="112" mass="12249">MIRVTINRTSDGSLESFRVKGHALYDEPGKDIVCAGVSAVTVGTVNAVEALLGITLQVDTKHGMLDVRIPDNLDQVLNEKVQLLLNAMTVMLHSIEQSYGEYIAIHNKTKKS</sequence>
<evidence type="ECO:0000256" key="2">
    <source>
        <dbReference type="ARBA" id="ARBA00022670"/>
    </source>
</evidence>
<reference evidence="7" key="1">
    <citation type="submission" date="2018-06" db="EMBL/GenBank/DDBJ databases">
        <title>Paenibacillus xerothermodurans sp. nov. an extremely dry heat resistant spore forming bacterium isolated from the soil of Cape Canaveral, Florida.</title>
        <authorList>
            <person name="Seuylemezian A."/>
            <person name="Kaur N."/>
            <person name="Patil P."/>
            <person name="Patil P."/>
            <person name="Mayilraj S."/>
            <person name="Vaishampayan P."/>
        </authorList>
    </citation>
    <scope>NUCLEOTIDE SEQUENCE [LARGE SCALE GENOMIC DNA]</scope>
    <source>
        <strain evidence="7">ATCC 27380</strain>
    </source>
</reference>
<evidence type="ECO:0000313" key="7">
    <source>
        <dbReference type="EMBL" id="PZE19980.1"/>
    </source>
</evidence>
<dbReference type="GO" id="GO:0042254">
    <property type="term" value="P:ribosome biogenesis"/>
    <property type="evidence" value="ECO:0007669"/>
    <property type="project" value="UniProtKB-KW"/>
</dbReference>
<dbReference type="GO" id="GO:0006508">
    <property type="term" value="P:proteolysis"/>
    <property type="evidence" value="ECO:0007669"/>
    <property type="project" value="UniProtKB-KW"/>
</dbReference>
<dbReference type="GO" id="GO:0008234">
    <property type="term" value="F:cysteine-type peptidase activity"/>
    <property type="evidence" value="ECO:0007669"/>
    <property type="project" value="UniProtKB-KW"/>
</dbReference>
<name>A0A2W1N8L0_PAEXE</name>
<dbReference type="AlphaFoldDB" id="A0A2W1N8L0"/>
<gene>
    <name evidence="7" type="ORF">CBW46_015890</name>
</gene>
<evidence type="ECO:0000256" key="5">
    <source>
        <dbReference type="ARBA" id="ARBA00044503"/>
    </source>
</evidence>
<comment type="caution">
    <text evidence="7">The sequence shown here is derived from an EMBL/GenBank/DDBJ whole genome shotgun (WGS) entry which is preliminary data.</text>
</comment>
<keyword evidence="4" id="KW-0788">Thiol protease</keyword>
<dbReference type="Proteomes" id="UP000214746">
    <property type="component" value="Unassembled WGS sequence"/>
</dbReference>
<dbReference type="EMBL" id="NHRJ02000011">
    <property type="protein sequence ID" value="PZE19980.1"/>
    <property type="molecule type" value="Genomic_DNA"/>
</dbReference>